<keyword evidence="3" id="KW-0418">Kinase</keyword>
<accession>A0AA86QQ61</accession>
<sequence length="221" mass="24766">MKTRGYVSFGVPEQEDLSLSTGLRSPTKLNTEKISYAFQSLEKVPNIAQIVNIRHLNLSGNKLRSISFIQQMRSLVTLNVSNNELKSLRGLENHSTLLKLNVSCNYLSKSSLQSLFSTILTNVQLSSDQQCEPGVDLSQFNCDENFFVDSSYPFNIFVLLPQTVAIVDHIILSAEAREHLSGQDVQKALSGVETMIHNGLVIDTCQRKKVQYRAPRLSNDF</sequence>
<dbReference type="AlphaFoldDB" id="A0AA86QQ61"/>
<dbReference type="InterPro" id="IPR025875">
    <property type="entry name" value="Leu-rich_rpt_4"/>
</dbReference>
<reference evidence="4 5" key="2">
    <citation type="submission" date="2024-07" db="EMBL/GenBank/DDBJ databases">
        <authorList>
            <person name="Akdeniz Z."/>
        </authorList>
    </citation>
    <scope>NUCLEOTIDE SEQUENCE [LARGE SCALE GENOMIC DNA]</scope>
</reference>
<dbReference type="PANTHER" id="PTHR46652">
    <property type="entry name" value="LEUCINE-RICH REPEAT AND IQ DOMAIN-CONTAINING PROTEIN 1-RELATED"/>
    <property type="match status" value="1"/>
</dbReference>
<dbReference type="Proteomes" id="UP001642409">
    <property type="component" value="Unassembled WGS sequence"/>
</dbReference>
<organism evidence="3">
    <name type="scientific">Hexamita inflata</name>
    <dbReference type="NCBI Taxonomy" id="28002"/>
    <lineage>
        <taxon>Eukaryota</taxon>
        <taxon>Metamonada</taxon>
        <taxon>Diplomonadida</taxon>
        <taxon>Hexamitidae</taxon>
        <taxon>Hexamitinae</taxon>
        <taxon>Hexamita</taxon>
    </lineage>
</organism>
<protein>
    <submittedName>
        <fullName evidence="3">Serine/threonine-protein kinase 11-interacting protein</fullName>
    </submittedName>
    <submittedName>
        <fullName evidence="4">Serine/threonine-protein_kinase 11-interacting protein</fullName>
    </submittedName>
</protein>
<evidence type="ECO:0000256" key="2">
    <source>
        <dbReference type="ARBA" id="ARBA00022737"/>
    </source>
</evidence>
<dbReference type="InterPro" id="IPR001611">
    <property type="entry name" value="Leu-rich_rpt"/>
</dbReference>
<dbReference type="SUPFAM" id="SSF52058">
    <property type="entry name" value="L domain-like"/>
    <property type="match status" value="1"/>
</dbReference>
<dbReference type="InterPro" id="IPR050836">
    <property type="entry name" value="SDS22/Internalin_LRR"/>
</dbReference>
<keyword evidence="5" id="KW-1185">Reference proteome</keyword>
<evidence type="ECO:0000313" key="3">
    <source>
        <dbReference type="EMBL" id="CAI9955925.1"/>
    </source>
</evidence>
<keyword evidence="3" id="KW-0808">Transferase</keyword>
<name>A0AA86QQ61_9EUKA</name>
<keyword evidence="1" id="KW-0433">Leucine-rich repeat</keyword>
<dbReference type="EMBL" id="CATOUU010000868">
    <property type="protein sequence ID" value="CAI9955925.1"/>
    <property type="molecule type" value="Genomic_DNA"/>
</dbReference>
<dbReference type="Pfam" id="PF12799">
    <property type="entry name" value="LRR_4"/>
    <property type="match status" value="1"/>
</dbReference>
<dbReference type="PROSITE" id="PS51450">
    <property type="entry name" value="LRR"/>
    <property type="match status" value="2"/>
</dbReference>
<evidence type="ECO:0000313" key="5">
    <source>
        <dbReference type="Proteomes" id="UP001642409"/>
    </source>
</evidence>
<proteinExistence type="predicted"/>
<keyword evidence="2" id="KW-0677">Repeat</keyword>
<gene>
    <name evidence="3" type="ORF">HINF_LOCUS43570</name>
    <name evidence="4" type="ORF">HINF_LOCUS46893</name>
</gene>
<dbReference type="InterPro" id="IPR032675">
    <property type="entry name" value="LRR_dom_sf"/>
</dbReference>
<dbReference type="GO" id="GO:0016301">
    <property type="term" value="F:kinase activity"/>
    <property type="evidence" value="ECO:0007669"/>
    <property type="project" value="UniProtKB-KW"/>
</dbReference>
<evidence type="ECO:0000313" key="4">
    <source>
        <dbReference type="EMBL" id="CAL6056157.1"/>
    </source>
</evidence>
<dbReference type="PANTHER" id="PTHR46652:SF3">
    <property type="entry name" value="LEUCINE-RICH REPEAT-CONTAINING PROTEIN 9"/>
    <property type="match status" value="1"/>
</dbReference>
<dbReference type="EMBL" id="CAXDID020000208">
    <property type="protein sequence ID" value="CAL6056157.1"/>
    <property type="molecule type" value="Genomic_DNA"/>
</dbReference>
<evidence type="ECO:0000256" key="1">
    <source>
        <dbReference type="ARBA" id="ARBA00022614"/>
    </source>
</evidence>
<dbReference type="Gene3D" id="3.80.10.10">
    <property type="entry name" value="Ribonuclease Inhibitor"/>
    <property type="match status" value="1"/>
</dbReference>
<reference evidence="3" key="1">
    <citation type="submission" date="2023-06" db="EMBL/GenBank/DDBJ databases">
        <authorList>
            <person name="Kurt Z."/>
        </authorList>
    </citation>
    <scope>NUCLEOTIDE SEQUENCE</scope>
</reference>
<comment type="caution">
    <text evidence="3">The sequence shown here is derived from an EMBL/GenBank/DDBJ whole genome shotgun (WGS) entry which is preliminary data.</text>
</comment>